<keyword evidence="3" id="KW-0804">Transcription</keyword>
<evidence type="ECO:0000313" key="5">
    <source>
        <dbReference type="EMBL" id="QQM38791.1"/>
    </source>
</evidence>
<evidence type="ECO:0000313" key="6">
    <source>
        <dbReference type="Proteomes" id="UP000595636"/>
    </source>
</evidence>
<dbReference type="Gene3D" id="1.10.10.10">
    <property type="entry name" value="Winged helix-like DNA-binding domain superfamily/Winged helix DNA-binding domain"/>
    <property type="match status" value="1"/>
</dbReference>
<reference evidence="5 6" key="1">
    <citation type="submission" date="2020-12" db="EMBL/GenBank/DDBJ databases">
        <title>A novel species.</title>
        <authorList>
            <person name="Li K."/>
        </authorList>
    </citation>
    <scope>NUCLEOTIDE SEQUENCE [LARGE SCALE GENOMIC DNA]</scope>
    <source>
        <strain evidence="5 6">ZYC-3</strain>
    </source>
</reference>
<dbReference type="Proteomes" id="UP000595636">
    <property type="component" value="Chromosome"/>
</dbReference>
<dbReference type="RefSeq" id="WP_200393955.1">
    <property type="nucleotide sequence ID" value="NZ_CP066831.1"/>
</dbReference>
<dbReference type="InterPro" id="IPR036390">
    <property type="entry name" value="WH_DNA-bd_sf"/>
</dbReference>
<dbReference type="EMBL" id="CP066831">
    <property type="protein sequence ID" value="QQM38791.1"/>
    <property type="molecule type" value="Genomic_DNA"/>
</dbReference>
<evidence type="ECO:0000256" key="3">
    <source>
        <dbReference type="ARBA" id="ARBA00023163"/>
    </source>
</evidence>
<dbReference type="SMART" id="SM00418">
    <property type="entry name" value="HTH_ARSR"/>
    <property type="match status" value="1"/>
</dbReference>
<evidence type="ECO:0000256" key="2">
    <source>
        <dbReference type="ARBA" id="ARBA00023125"/>
    </source>
</evidence>
<evidence type="ECO:0000256" key="1">
    <source>
        <dbReference type="ARBA" id="ARBA00023015"/>
    </source>
</evidence>
<dbReference type="PANTHER" id="PTHR43132">
    <property type="entry name" value="ARSENICAL RESISTANCE OPERON REPRESSOR ARSR-RELATED"/>
    <property type="match status" value="1"/>
</dbReference>
<protein>
    <submittedName>
        <fullName evidence="5">Winged helix-turn-helix transcriptional regulator</fullName>
    </submittedName>
</protein>
<evidence type="ECO:0000259" key="4">
    <source>
        <dbReference type="SMART" id="SM00418"/>
    </source>
</evidence>
<dbReference type="AlphaFoldDB" id="A0A7T7I0I7"/>
<keyword evidence="1" id="KW-0805">Transcription regulation</keyword>
<feature type="domain" description="HTH arsR-type" evidence="4">
    <location>
        <begin position="251"/>
        <end position="322"/>
    </location>
</feature>
<accession>A0A7T7I0I7</accession>
<dbReference type="GO" id="GO:0003700">
    <property type="term" value="F:DNA-binding transcription factor activity"/>
    <property type="evidence" value="ECO:0007669"/>
    <property type="project" value="InterPro"/>
</dbReference>
<dbReference type="InterPro" id="IPR011991">
    <property type="entry name" value="ArsR-like_HTH"/>
</dbReference>
<dbReference type="InterPro" id="IPR036388">
    <property type="entry name" value="WH-like_DNA-bd_sf"/>
</dbReference>
<organism evidence="5 6">
    <name type="scientific">Streptomyces liliifuscus</name>
    <dbReference type="NCBI Taxonomy" id="2797636"/>
    <lineage>
        <taxon>Bacteria</taxon>
        <taxon>Bacillati</taxon>
        <taxon>Actinomycetota</taxon>
        <taxon>Actinomycetes</taxon>
        <taxon>Kitasatosporales</taxon>
        <taxon>Streptomycetaceae</taxon>
        <taxon>Streptomyces</taxon>
    </lineage>
</organism>
<dbReference type="CDD" id="cd00090">
    <property type="entry name" value="HTH_ARSR"/>
    <property type="match status" value="1"/>
</dbReference>
<name>A0A7T7I0I7_9ACTN</name>
<dbReference type="PANTHER" id="PTHR43132:SF8">
    <property type="entry name" value="HTH-TYPE TRANSCRIPTIONAL REGULATOR KMTR"/>
    <property type="match status" value="1"/>
</dbReference>
<keyword evidence="6" id="KW-1185">Reference proteome</keyword>
<proteinExistence type="predicted"/>
<dbReference type="InterPro" id="IPR001845">
    <property type="entry name" value="HTH_ArsR_DNA-bd_dom"/>
</dbReference>
<keyword evidence="2" id="KW-0238">DNA-binding</keyword>
<sequence length="336" mass="36727">MLRIHFTSEDLVRTRLACRPDPLWEITASLHRLQSQMGRWAHAAWYRDARAAIATQQLGTVVRTLLLPLFPRATYFPDFLTPAEASHGLKSGLDAILDTPPARVRHEIGLLAQVRNVPTDMYRLADKDVRADLVAALRKYHNAAIAPYSDRMQARVDAECALRGRDLLHGGAEGLLRGLGPAMRWRAPVLEVEYVGGVDRDLHLGGRGLVLIPSYFCWQKPVSFADPDLPPVLLYPLASGGPIPQHSPAEAPLSALLGRTRAAVLLAVTYGATNSEIARAVSVSPANASHHTTVLRDSGLIASHRHANTVLHTLTPLGAALLRLPDQERQSTVQDD</sequence>
<gene>
    <name evidence="5" type="ORF">JEQ17_04430</name>
</gene>
<dbReference type="SUPFAM" id="SSF46785">
    <property type="entry name" value="Winged helix' DNA-binding domain"/>
    <property type="match status" value="1"/>
</dbReference>
<dbReference type="GO" id="GO:0003677">
    <property type="term" value="F:DNA binding"/>
    <property type="evidence" value="ECO:0007669"/>
    <property type="project" value="UniProtKB-KW"/>
</dbReference>
<dbReference type="KEGG" id="slf:JEQ17_04430"/>
<dbReference type="InterPro" id="IPR051011">
    <property type="entry name" value="Metal_resp_trans_reg"/>
</dbReference>